<dbReference type="InterPro" id="IPR011701">
    <property type="entry name" value="MFS"/>
</dbReference>
<keyword evidence="1 4" id="KW-0812">Transmembrane</keyword>
<dbReference type="InterPro" id="IPR036259">
    <property type="entry name" value="MFS_trans_sf"/>
</dbReference>
<keyword evidence="7" id="KW-1185">Reference proteome</keyword>
<gene>
    <name evidence="6" type="ORF">FXB40_30555</name>
</gene>
<dbReference type="Proteomes" id="UP000324758">
    <property type="component" value="Unassembled WGS sequence"/>
</dbReference>
<feature type="transmembrane region" description="Helical" evidence="4">
    <location>
        <begin position="45"/>
        <end position="65"/>
    </location>
</feature>
<accession>A0A5D3K5Q4</accession>
<feature type="transmembrane region" description="Helical" evidence="4">
    <location>
        <begin position="299"/>
        <end position="318"/>
    </location>
</feature>
<dbReference type="InterPro" id="IPR050327">
    <property type="entry name" value="Proton-linked_MCT"/>
</dbReference>
<sequence length="430" mass="46087">MRLPFFYGWVVVAVTFVTMAIGVNARTAFSLFYPPILSEFGWERGVTAGAFSFGFVASAVASPLIGRLMDRAGPRAVMELGVLLMAGGLLLAPLTSQPWHLYLTIGVMVGAGSVCLGYSGQSLFLPNWFIRKRGFAIGIAFAGVGIGSVTLLPWVQHLIEQTGWRTACTAMGLMILIVLAPINLLLHKRPEDIGLQPDGDAAPAAGGAKPTSNIVDPVWAATDWTLKRAVATARFWWIALGYFCGLYIWYAVQVHQTKFLLDIGFSPSVAVWALGAVSLLGIPGQIFLGHISDRIGREWVWAISCAGFAICFAALMALKFQPSFWLVWLMVFTQGALGYGLTSIMGAVVFEIFGGRHQGGIFGMIMLAALAGGAAGPWVTGLLYDRVGDYTLAFGIAIVVSLLSALSIWQASPGKVRAVAGRLHKLRATK</sequence>
<dbReference type="Pfam" id="PF07690">
    <property type="entry name" value="MFS_1"/>
    <property type="match status" value="1"/>
</dbReference>
<dbReference type="EMBL" id="VSSS01000050">
    <property type="protein sequence ID" value="TYL90965.1"/>
    <property type="molecule type" value="Genomic_DNA"/>
</dbReference>
<dbReference type="RefSeq" id="WP_148775817.1">
    <property type="nucleotide sequence ID" value="NZ_VSSS01000050.1"/>
</dbReference>
<feature type="transmembrane region" description="Helical" evidence="4">
    <location>
        <begin position="101"/>
        <end position="123"/>
    </location>
</feature>
<evidence type="ECO:0000313" key="7">
    <source>
        <dbReference type="Proteomes" id="UP000324758"/>
    </source>
</evidence>
<feature type="transmembrane region" description="Helical" evidence="4">
    <location>
        <begin position="361"/>
        <end position="384"/>
    </location>
</feature>
<evidence type="ECO:0000256" key="1">
    <source>
        <dbReference type="ARBA" id="ARBA00022692"/>
    </source>
</evidence>
<feature type="transmembrane region" description="Helical" evidence="4">
    <location>
        <begin position="235"/>
        <end position="252"/>
    </location>
</feature>
<feature type="transmembrane region" description="Helical" evidence="4">
    <location>
        <begin position="324"/>
        <end position="349"/>
    </location>
</feature>
<evidence type="ECO:0000256" key="2">
    <source>
        <dbReference type="ARBA" id="ARBA00022989"/>
    </source>
</evidence>
<keyword evidence="2 4" id="KW-1133">Transmembrane helix</keyword>
<feature type="transmembrane region" description="Helical" evidence="4">
    <location>
        <begin position="77"/>
        <end position="95"/>
    </location>
</feature>
<dbReference type="CDD" id="cd17355">
    <property type="entry name" value="MFS_YcxA_like"/>
    <property type="match status" value="1"/>
</dbReference>
<name>A0A5D3K5Q4_9BRAD</name>
<feature type="transmembrane region" description="Helical" evidence="4">
    <location>
        <begin position="162"/>
        <end position="186"/>
    </location>
</feature>
<organism evidence="6 7">
    <name type="scientific">Bradyrhizobium rifense</name>
    <dbReference type="NCBI Taxonomy" id="515499"/>
    <lineage>
        <taxon>Bacteria</taxon>
        <taxon>Pseudomonadati</taxon>
        <taxon>Pseudomonadota</taxon>
        <taxon>Alphaproteobacteria</taxon>
        <taxon>Hyphomicrobiales</taxon>
        <taxon>Nitrobacteraceae</taxon>
        <taxon>Bradyrhizobium</taxon>
    </lineage>
</organism>
<dbReference type="OrthoDB" id="9796632at2"/>
<feature type="domain" description="Major facilitator superfamily (MFS) profile" evidence="5">
    <location>
        <begin position="10"/>
        <end position="416"/>
    </location>
</feature>
<comment type="caution">
    <text evidence="6">The sequence shown here is derived from an EMBL/GenBank/DDBJ whole genome shotgun (WGS) entry which is preliminary data.</text>
</comment>
<evidence type="ECO:0000256" key="4">
    <source>
        <dbReference type="SAM" id="Phobius"/>
    </source>
</evidence>
<keyword evidence="3 4" id="KW-0472">Membrane</keyword>
<dbReference type="GO" id="GO:0022857">
    <property type="term" value="F:transmembrane transporter activity"/>
    <property type="evidence" value="ECO:0007669"/>
    <property type="project" value="InterPro"/>
</dbReference>
<feature type="transmembrane region" description="Helical" evidence="4">
    <location>
        <begin position="7"/>
        <end position="25"/>
    </location>
</feature>
<evidence type="ECO:0000313" key="6">
    <source>
        <dbReference type="EMBL" id="TYL90965.1"/>
    </source>
</evidence>
<dbReference type="InterPro" id="IPR020846">
    <property type="entry name" value="MFS_dom"/>
</dbReference>
<dbReference type="SUPFAM" id="SSF103473">
    <property type="entry name" value="MFS general substrate transporter"/>
    <property type="match status" value="1"/>
</dbReference>
<protein>
    <submittedName>
        <fullName evidence="6">MFS transporter</fullName>
    </submittedName>
</protein>
<feature type="transmembrane region" description="Helical" evidence="4">
    <location>
        <begin position="264"/>
        <end position="287"/>
    </location>
</feature>
<proteinExistence type="predicted"/>
<dbReference type="Gene3D" id="1.20.1250.20">
    <property type="entry name" value="MFS general substrate transporter like domains"/>
    <property type="match status" value="2"/>
</dbReference>
<reference evidence="6 7" key="1">
    <citation type="submission" date="2019-08" db="EMBL/GenBank/DDBJ databases">
        <title>Bradyrhizobium hipponensis sp. nov., a rhizobium isolated from a Lupinus angustifolius root nodule in Tunisia.</title>
        <authorList>
            <person name="Off K."/>
            <person name="Rejili M."/>
            <person name="Mars M."/>
            <person name="Brachmann A."/>
            <person name="Marin M."/>
        </authorList>
    </citation>
    <scope>NUCLEOTIDE SEQUENCE [LARGE SCALE GENOMIC DNA]</scope>
    <source>
        <strain evidence="6 7">CTAW71</strain>
    </source>
</reference>
<dbReference type="AlphaFoldDB" id="A0A5D3K5Q4"/>
<dbReference type="PANTHER" id="PTHR11360">
    <property type="entry name" value="MONOCARBOXYLATE TRANSPORTER"/>
    <property type="match status" value="1"/>
</dbReference>
<feature type="transmembrane region" description="Helical" evidence="4">
    <location>
        <begin position="135"/>
        <end position="156"/>
    </location>
</feature>
<dbReference type="PROSITE" id="PS50850">
    <property type="entry name" value="MFS"/>
    <property type="match status" value="1"/>
</dbReference>
<dbReference type="PANTHER" id="PTHR11360:SF284">
    <property type="entry name" value="EG:103B4.3 PROTEIN-RELATED"/>
    <property type="match status" value="1"/>
</dbReference>
<evidence type="ECO:0000259" key="5">
    <source>
        <dbReference type="PROSITE" id="PS50850"/>
    </source>
</evidence>
<evidence type="ECO:0000256" key="3">
    <source>
        <dbReference type="ARBA" id="ARBA00023136"/>
    </source>
</evidence>
<feature type="transmembrane region" description="Helical" evidence="4">
    <location>
        <begin position="390"/>
        <end position="409"/>
    </location>
</feature>